<dbReference type="RefSeq" id="WP_135786206.1">
    <property type="nucleotide sequence ID" value="NZ_SRRT01000004.1"/>
</dbReference>
<dbReference type="EMBL" id="SRRT01000004">
    <property type="protein sequence ID" value="TGN76517.1"/>
    <property type="molecule type" value="Genomic_DNA"/>
</dbReference>
<dbReference type="Gene3D" id="3.40.50.720">
    <property type="entry name" value="NAD(P)-binding Rossmann-like Domain"/>
    <property type="match status" value="1"/>
</dbReference>
<protein>
    <submittedName>
        <fullName evidence="2">Uncharacterized protein</fullName>
    </submittedName>
</protein>
<organism evidence="2 3">
    <name type="scientific">Streptomyces bauhiniae</name>
    <dbReference type="NCBI Taxonomy" id="2340725"/>
    <lineage>
        <taxon>Bacteria</taxon>
        <taxon>Bacillati</taxon>
        <taxon>Actinomycetota</taxon>
        <taxon>Actinomycetes</taxon>
        <taxon>Kitasatosporales</taxon>
        <taxon>Streptomycetaceae</taxon>
        <taxon>Streptomyces</taxon>
    </lineage>
</organism>
<evidence type="ECO:0000256" key="1">
    <source>
        <dbReference type="SAM" id="MobiDB-lite"/>
    </source>
</evidence>
<comment type="caution">
    <text evidence="2">The sequence shown here is derived from an EMBL/GenBank/DDBJ whole genome shotgun (WGS) entry which is preliminary data.</text>
</comment>
<evidence type="ECO:0000313" key="3">
    <source>
        <dbReference type="Proteomes" id="UP000298159"/>
    </source>
</evidence>
<dbReference type="AlphaFoldDB" id="A0A4Z1D3R2"/>
<dbReference type="GeneID" id="95448931"/>
<dbReference type="Proteomes" id="UP000298159">
    <property type="component" value="Unassembled WGS sequence"/>
</dbReference>
<feature type="compositionally biased region" description="Basic and acidic residues" evidence="1">
    <location>
        <begin position="141"/>
        <end position="151"/>
    </location>
</feature>
<sequence>MPGLPDLSTAVVDVRDVVDLHLRAMTAPEAAGRRFIAAAGDAAPFAYIAATLRERLGEGAHRVPRRRLPSLLVRADAAQARTLLGWQPRSTASGPPAMARAGPHRQPPRDVRQHLRPTPANTPSSAQAPRPQRLALLTPGRADRETPSTER</sequence>
<reference evidence="2 3" key="1">
    <citation type="submission" date="2019-04" db="EMBL/GenBank/DDBJ databases">
        <title>Streptomyces sp. nov. Bv016 isolated from bark of Buahinia variegata.</title>
        <authorList>
            <person name="Kanchanasin P."/>
            <person name="Tanasupawat S."/>
            <person name="Yuki M."/>
            <person name="Kudo T."/>
        </authorList>
    </citation>
    <scope>NUCLEOTIDE SEQUENCE [LARGE SCALE GENOMIC DNA]</scope>
    <source>
        <strain evidence="2 3">Bv016</strain>
    </source>
</reference>
<gene>
    <name evidence="2" type="ORF">E5083_15115</name>
</gene>
<keyword evidence="3" id="KW-1185">Reference proteome</keyword>
<name>A0A4Z1D3R2_9ACTN</name>
<dbReference type="SUPFAM" id="SSF51735">
    <property type="entry name" value="NAD(P)-binding Rossmann-fold domains"/>
    <property type="match status" value="1"/>
</dbReference>
<evidence type="ECO:0000313" key="2">
    <source>
        <dbReference type="EMBL" id="TGN76517.1"/>
    </source>
</evidence>
<feature type="region of interest" description="Disordered" evidence="1">
    <location>
        <begin position="82"/>
        <end position="151"/>
    </location>
</feature>
<accession>A0A4Z1D3R2</accession>
<proteinExistence type="predicted"/>
<dbReference type="InterPro" id="IPR036291">
    <property type="entry name" value="NAD(P)-bd_dom_sf"/>
</dbReference>